<gene>
    <name evidence="1" type="ORF">M6B38_240270</name>
</gene>
<comment type="caution">
    <text evidence="1">The sequence shown here is derived from an EMBL/GenBank/DDBJ whole genome shotgun (WGS) entry which is preliminary data.</text>
</comment>
<dbReference type="AlphaFoldDB" id="A0AAX6DKG6"/>
<evidence type="ECO:0000313" key="2">
    <source>
        <dbReference type="Proteomes" id="UP001140949"/>
    </source>
</evidence>
<proteinExistence type="predicted"/>
<name>A0AAX6DKG6_IRIPA</name>
<reference evidence="1" key="2">
    <citation type="submission" date="2023-04" db="EMBL/GenBank/DDBJ databases">
        <authorList>
            <person name="Bruccoleri R.E."/>
            <person name="Oakeley E.J."/>
            <person name="Faust A.-M."/>
            <person name="Dessus-Babus S."/>
            <person name="Altorfer M."/>
            <person name="Burckhardt D."/>
            <person name="Oertli M."/>
            <person name="Naumann U."/>
            <person name="Petersen F."/>
            <person name="Wong J."/>
        </authorList>
    </citation>
    <scope>NUCLEOTIDE SEQUENCE</scope>
    <source>
        <strain evidence="1">GSM-AAB239-AS_SAM_17_03QT</strain>
        <tissue evidence="1">Leaf</tissue>
    </source>
</reference>
<dbReference type="Proteomes" id="UP001140949">
    <property type="component" value="Unassembled WGS sequence"/>
</dbReference>
<keyword evidence="2" id="KW-1185">Reference proteome</keyword>
<accession>A0AAX6DKG6</accession>
<sequence>MSQPSRARVTLSLLPLSSSPCSHPHSGLCCHHPHRCHYHGRSLLPDLER</sequence>
<evidence type="ECO:0000313" key="1">
    <source>
        <dbReference type="EMBL" id="KAJ6792189.1"/>
    </source>
</evidence>
<reference evidence="1" key="1">
    <citation type="journal article" date="2023" name="GigaByte">
        <title>Genome assembly of the bearded iris, Iris pallida Lam.</title>
        <authorList>
            <person name="Bruccoleri R.E."/>
            <person name="Oakeley E.J."/>
            <person name="Faust A.M.E."/>
            <person name="Altorfer M."/>
            <person name="Dessus-Babus S."/>
            <person name="Burckhardt D."/>
            <person name="Oertli M."/>
            <person name="Naumann U."/>
            <person name="Petersen F."/>
            <person name="Wong J."/>
        </authorList>
    </citation>
    <scope>NUCLEOTIDE SEQUENCE</scope>
    <source>
        <strain evidence="1">GSM-AAB239-AS_SAM_17_03QT</strain>
    </source>
</reference>
<dbReference type="EMBL" id="JANAVB010044019">
    <property type="protein sequence ID" value="KAJ6792189.1"/>
    <property type="molecule type" value="Genomic_DNA"/>
</dbReference>
<protein>
    <submittedName>
        <fullName evidence="1">Uncharacterized protein</fullName>
    </submittedName>
</protein>
<organism evidence="1 2">
    <name type="scientific">Iris pallida</name>
    <name type="common">Sweet iris</name>
    <dbReference type="NCBI Taxonomy" id="29817"/>
    <lineage>
        <taxon>Eukaryota</taxon>
        <taxon>Viridiplantae</taxon>
        <taxon>Streptophyta</taxon>
        <taxon>Embryophyta</taxon>
        <taxon>Tracheophyta</taxon>
        <taxon>Spermatophyta</taxon>
        <taxon>Magnoliopsida</taxon>
        <taxon>Liliopsida</taxon>
        <taxon>Asparagales</taxon>
        <taxon>Iridaceae</taxon>
        <taxon>Iridoideae</taxon>
        <taxon>Irideae</taxon>
        <taxon>Iris</taxon>
    </lineage>
</organism>